<comment type="caution">
    <text evidence="4">The sequence shown here is derived from an EMBL/GenBank/DDBJ whole genome shotgun (WGS) entry which is preliminary data.</text>
</comment>
<keyword evidence="5" id="KW-1185">Reference proteome</keyword>
<evidence type="ECO:0000256" key="1">
    <source>
        <dbReference type="ARBA" id="ARBA00038283"/>
    </source>
</evidence>
<reference evidence="4 5" key="1">
    <citation type="submission" date="2022-04" db="EMBL/GenBank/DDBJ databases">
        <title>Spirosoma sp. strain RP8 genome sequencing and assembly.</title>
        <authorList>
            <person name="Jung Y."/>
        </authorList>
    </citation>
    <scope>NUCLEOTIDE SEQUENCE [LARGE SCALE GENOMIC DNA]</scope>
    <source>
        <strain evidence="4 5">RP8</strain>
    </source>
</reference>
<dbReference type="InterPro" id="IPR036388">
    <property type="entry name" value="WH-like_DNA-bd_sf"/>
</dbReference>
<feature type="compositionally biased region" description="Basic and acidic residues" evidence="2">
    <location>
        <begin position="366"/>
        <end position="378"/>
    </location>
</feature>
<dbReference type="Gene3D" id="1.10.10.10">
    <property type="entry name" value="Winged helix-like DNA-binding domain superfamily/Winged helix DNA-binding domain"/>
    <property type="match status" value="2"/>
</dbReference>
<dbReference type="InterPro" id="IPR036390">
    <property type="entry name" value="WH_DNA-bd_sf"/>
</dbReference>
<organism evidence="4 5">
    <name type="scientific">Spirosoma liriopis</name>
    <dbReference type="NCBI Taxonomy" id="2937440"/>
    <lineage>
        <taxon>Bacteria</taxon>
        <taxon>Pseudomonadati</taxon>
        <taxon>Bacteroidota</taxon>
        <taxon>Cytophagia</taxon>
        <taxon>Cytophagales</taxon>
        <taxon>Cytophagaceae</taxon>
        <taxon>Spirosoma</taxon>
    </lineage>
</organism>
<sequence length="511" mass="58604">MAKNATQNKLVQTKKDSDYRYTIRLKAGKFGLLEAISKFDLHEFRLFGTMLTMIQPTDSEFSSTIINVGDVVKLFALSRGARNYDDIRTAALRLQKKFLEVYEEIDGIPYKTTVPLLDQSSEPLNARDRNHIRVKFHAKLKPYLLELKREYLTADLRNVVGIQSIYTIQMYAVLKNQFNLGNKEPKYSLERLRDILSISPELYVKYGSFKQQIIMRAVRDINTYTDLEVKELVETKQKRQITSVTFVLEGKTVVRWQTLPKAEPGQVELEFTPVEVIDQPNEQESVDTQVEEKAVNGLVDELYELVERFEISRRTVEEWVEGLPEQQIRLGIDHVLTELKNGVKIKKSIASYIVAMVHSTKLSDDVQAKEKQKAERTAHQQRSQQQQLVFEQNAAAKATLLDQYENERRVELISAFRKSADLYRRYLEHLRGNQEKPGLGMSLSSVVASQLTTAMSGQNSKDAFMAAITNAGYGLLYSDLIHWYEQQSPKALAQIREKYAVVAQSLGVQLH</sequence>
<feature type="domain" description="Initiator Rep protein WH1" evidence="3">
    <location>
        <begin position="33"/>
        <end position="175"/>
    </location>
</feature>
<dbReference type="Pfam" id="PF21205">
    <property type="entry name" value="Rep3_C"/>
    <property type="match status" value="1"/>
</dbReference>
<dbReference type="Pfam" id="PF01051">
    <property type="entry name" value="Rep3_N"/>
    <property type="match status" value="1"/>
</dbReference>
<evidence type="ECO:0000256" key="2">
    <source>
        <dbReference type="SAM" id="MobiDB-lite"/>
    </source>
</evidence>
<evidence type="ECO:0000313" key="4">
    <source>
        <dbReference type="EMBL" id="MCK8495167.1"/>
    </source>
</evidence>
<dbReference type="InterPro" id="IPR000525">
    <property type="entry name" value="Initiator_Rep_WH1"/>
</dbReference>
<dbReference type="Proteomes" id="UP001202180">
    <property type="component" value="Unassembled WGS sequence"/>
</dbReference>
<name>A0ABT0HSL3_9BACT</name>
<protein>
    <submittedName>
        <fullName evidence="4">Replication initiation protein</fullName>
    </submittedName>
</protein>
<dbReference type="EMBL" id="JALPRF010000006">
    <property type="protein sequence ID" value="MCK8495167.1"/>
    <property type="molecule type" value="Genomic_DNA"/>
</dbReference>
<evidence type="ECO:0000313" key="5">
    <source>
        <dbReference type="Proteomes" id="UP001202180"/>
    </source>
</evidence>
<accession>A0ABT0HSL3</accession>
<dbReference type="SUPFAM" id="SSF46785">
    <property type="entry name" value="Winged helix' DNA-binding domain"/>
    <property type="match status" value="2"/>
</dbReference>
<gene>
    <name evidence="4" type="ORF">M0L20_25065</name>
</gene>
<dbReference type="RefSeq" id="WP_248479867.1">
    <property type="nucleotide sequence ID" value="NZ_JALPRF010000006.1"/>
</dbReference>
<proteinExistence type="inferred from homology"/>
<feature type="region of interest" description="Disordered" evidence="2">
    <location>
        <begin position="366"/>
        <end position="385"/>
    </location>
</feature>
<evidence type="ECO:0000259" key="3">
    <source>
        <dbReference type="Pfam" id="PF01051"/>
    </source>
</evidence>
<comment type="similarity">
    <text evidence="1">Belongs to the initiator RepB protein family.</text>
</comment>